<comment type="caution">
    <text evidence="2">The sequence shown here is derived from an EMBL/GenBank/DDBJ whole genome shotgun (WGS) entry which is preliminary data.</text>
</comment>
<accession>A0AAV1HSM2</accession>
<sequence>MSTSTAIAERLAREVLRKLRLAVEADRKDDRDIVCEEVFTDLTGGLDDFLKDQLQIPREQNCRFYEVLAPYFRKKWDAAEGLLYVCRKLLSQPYIGPIYAMLLYQWLLGNRDAGGAEQRQKHINLLAAGARQLFWSDVHAGKTNFQAMYAFLADEVALSSDRRQLDALPMQSRAKLLSVTAAFVPYYNHSASLGQALASFPSPSHTAEDGGHVDWEGADFAISDICDTLRVMRAEASLLKYLDALVGLRESPFLPRCKQLTRLRLQAELYALTQVGGPRYVPRSVNQAAFRVLDALFPMGKLSRRAVSLLFRLWLHPGEWPRAVLSALKTAGRICMAWLGLLSPERWAGRFKRRRAGLSHSAAVHADGSQEMEPLVKRKKR</sequence>
<proteinExistence type="predicted"/>
<gene>
    <name evidence="2" type="ORF">CVIRNUC_000384</name>
</gene>
<reference evidence="2 3" key="1">
    <citation type="submission" date="2023-10" db="EMBL/GenBank/DDBJ databases">
        <authorList>
            <person name="Maclean D."/>
            <person name="Macfadyen A."/>
        </authorList>
    </citation>
    <scope>NUCLEOTIDE SEQUENCE [LARGE SCALE GENOMIC DNA]</scope>
</reference>
<dbReference type="PANTHER" id="PTHR48146:SF2">
    <property type="entry name" value="K-STIMULATED PYROPHOSPHATE-ENERGIZED SODIUM PUMP PROTEIN"/>
    <property type="match status" value="1"/>
</dbReference>
<feature type="region of interest" description="Disordered" evidence="1">
    <location>
        <begin position="362"/>
        <end position="381"/>
    </location>
</feature>
<organism evidence="2 3">
    <name type="scientific">Coccomyxa viridis</name>
    <dbReference type="NCBI Taxonomy" id="1274662"/>
    <lineage>
        <taxon>Eukaryota</taxon>
        <taxon>Viridiplantae</taxon>
        <taxon>Chlorophyta</taxon>
        <taxon>core chlorophytes</taxon>
        <taxon>Trebouxiophyceae</taxon>
        <taxon>Trebouxiophyceae incertae sedis</taxon>
        <taxon>Coccomyxaceae</taxon>
        <taxon>Coccomyxa</taxon>
    </lineage>
</organism>
<keyword evidence="3" id="KW-1185">Reference proteome</keyword>
<dbReference type="Proteomes" id="UP001314263">
    <property type="component" value="Unassembled WGS sequence"/>
</dbReference>
<dbReference type="EMBL" id="CAUYUE010000001">
    <property type="protein sequence ID" value="CAK0734107.1"/>
    <property type="molecule type" value="Genomic_DNA"/>
</dbReference>
<dbReference type="PANTHER" id="PTHR48146">
    <property type="entry name" value="K-STIMULATED PYROPHOSPHATE-ENERGIZED SODIUM PUMP PROTEIN"/>
    <property type="match status" value="1"/>
</dbReference>
<evidence type="ECO:0000313" key="3">
    <source>
        <dbReference type="Proteomes" id="UP001314263"/>
    </source>
</evidence>
<name>A0AAV1HSM2_9CHLO</name>
<evidence type="ECO:0000256" key="1">
    <source>
        <dbReference type="SAM" id="MobiDB-lite"/>
    </source>
</evidence>
<evidence type="ECO:0000313" key="2">
    <source>
        <dbReference type="EMBL" id="CAK0734107.1"/>
    </source>
</evidence>
<dbReference type="AlphaFoldDB" id="A0AAV1HSM2"/>
<protein>
    <submittedName>
        <fullName evidence="2">Uncharacterized protein</fullName>
    </submittedName>
</protein>